<organism evidence="3 4">
    <name type="scientific">Paractinoplanes atraurantiacus</name>
    <dbReference type="NCBI Taxonomy" id="1036182"/>
    <lineage>
        <taxon>Bacteria</taxon>
        <taxon>Bacillati</taxon>
        <taxon>Actinomycetota</taxon>
        <taxon>Actinomycetes</taxon>
        <taxon>Micromonosporales</taxon>
        <taxon>Micromonosporaceae</taxon>
        <taxon>Paractinoplanes</taxon>
    </lineage>
</organism>
<dbReference type="Pfam" id="PF04185">
    <property type="entry name" value="Phosphoesterase"/>
    <property type="match status" value="1"/>
</dbReference>
<proteinExistence type="predicted"/>
<dbReference type="RefSeq" id="WP_179855519.1">
    <property type="nucleotide sequence ID" value="NZ_OBDY01000026.1"/>
</dbReference>
<accession>A0A285JUQ2</accession>
<protein>
    <submittedName>
        <fullName evidence="3">Uncharacterized protein</fullName>
    </submittedName>
</protein>
<feature type="compositionally biased region" description="Basic and acidic residues" evidence="2">
    <location>
        <begin position="60"/>
        <end position="69"/>
    </location>
</feature>
<feature type="region of interest" description="Disordered" evidence="2">
    <location>
        <begin position="60"/>
        <end position="103"/>
    </location>
</feature>
<keyword evidence="4" id="KW-1185">Reference proteome</keyword>
<sequence>MLQFHAETHPSQPNCLALFSGSVRGVTGNACPHDLGARPNLARQLLDSGRTFAGYSEDLPRTGFRDARPRVTSTGTLRPAAHPPAAVRTAAARRSSGLPDIWR</sequence>
<evidence type="ECO:0000313" key="4">
    <source>
        <dbReference type="Proteomes" id="UP000219612"/>
    </source>
</evidence>
<keyword evidence="1" id="KW-0378">Hydrolase</keyword>
<name>A0A285JUQ2_9ACTN</name>
<gene>
    <name evidence="3" type="ORF">SAMN05421748_12622</name>
</gene>
<dbReference type="GO" id="GO:0016788">
    <property type="term" value="F:hydrolase activity, acting on ester bonds"/>
    <property type="evidence" value="ECO:0007669"/>
    <property type="project" value="InterPro"/>
</dbReference>
<evidence type="ECO:0000256" key="2">
    <source>
        <dbReference type="SAM" id="MobiDB-lite"/>
    </source>
</evidence>
<evidence type="ECO:0000256" key="1">
    <source>
        <dbReference type="ARBA" id="ARBA00022801"/>
    </source>
</evidence>
<feature type="compositionally biased region" description="Low complexity" evidence="2">
    <location>
        <begin position="78"/>
        <end position="94"/>
    </location>
</feature>
<dbReference type="EMBL" id="OBDY01000026">
    <property type="protein sequence ID" value="SNY64015.1"/>
    <property type="molecule type" value="Genomic_DNA"/>
</dbReference>
<dbReference type="Proteomes" id="UP000219612">
    <property type="component" value="Unassembled WGS sequence"/>
</dbReference>
<dbReference type="InterPro" id="IPR007312">
    <property type="entry name" value="Phosphoesterase"/>
</dbReference>
<dbReference type="AlphaFoldDB" id="A0A285JUQ2"/>
<reference evidence="3 4" key="1">
    <citation type="submission" date="2017-09" db="EMBL/GenBank/DDBJ databases">
        <authorList>
            <person name="Ehlers B."/>
            <person name="Leendertz F.H."/>
        </authorList>
    </citation>
    <scope>NUCLEOTIDE SEQUENCE [LARGE SCALE GENOMIC DNA]</scope>
    <source>
        <strain evidence="3 4">CGMCC 4.6857</strain>
    </source>
</reference>
<evidence type="ECO:0000313" key="3">
    <source>
        <dbReference type="EMBL" id="SNY64015.1"/>
    </source>
</evidence>